<dbReference type="GO" id="GO:0008887">
    <property type="term" value="F:glycerate kinase activity"/>
    <property type="evidence" value="ECO:0007669"/>
    <property type="project" value="UniProtKB-UniRule"/>
</dbReference>
<evidence type="ECO:0000256" key="1">
    <source>
        <dbReference type="ARBA" id="ARBA00006284"/>
    </source>
</evidence>
<dbReference type="InterPro" id="IPR018197">
    <property type="entry name" value="Glycerate_kinase_RE-like"/>
</dbReference>
<proteinExistence type="inferred from homology"/>
<dbReference type="Gene3D" id="3.40.50.10350">
    <property type="entry name" value="Glycerate kinase, domain 1"/>
    <property type="match status" value="1"/>
</dbReference>
<dbReference type="SUPFAM" id="SSF110738">
    <property type="entry name" value="Glycerate kinase I"/>
    <property type="match status" value="1"/>
</dbReference>
<sequence length="391" mass="38430">MSPADGGKRQPVLGPAAAPSRVVIAPNTFKGSLGALDVARAVAAGIAAVRPEVVLDLLPVADGGDGTIEAALAAGFESVPARVAGPTGEPVEARWARRGPEAVVEMAETCGLALLPGGVPAPRTATSRGLGEAVRAALDAGCAEVVLGIGGSASTDGGTGFLSALGARFLDVRGRPLPDGGAALAELDDVDLTGLHPGLGAARVVVACDVDNPLLGADGAAAVYGPQKGATPDQVPLLDAALARLAALVPDGDALAARPGAGAAGGVGFAALLLGAELAPGIDLVLDLVGFDAVVAGADLVVTGEGSLDAQSLHGKAPVGVATRAARHGVPVVAVCGRRDLPDADLRSVGIEAAHALVDVEPDVARCIADPVPLLERLGARLATDRLRAPR</sequence>
<dbReference type="PANTHER" id="PTHR21599">
    <property type="entry name" value="GLYCERATE KINASE"/>
    <property type="match status" value="1"/>
</dbReference>
<name>A0A941DB31_9MICO</name>
<dbReference type="InterPro" id="IPR036129">
    <property type="entry name" value="Glycerate_kinase_sf"/>
</dbReference>
<dbReference type="NCBIfam" id="TIGR00045">
    <property type="entry name" value="glycerate kinase"/>
    <property type="match status" value="1"/>
</dbReference>
<dbReference type="RefSeq" id="WP_211604353.1">
    <property type="nucleotide sequence ID" value="NZ_JAGSNF010000024.1"/>
</dbReference>
<dbReference type="GO" id="GO:0031388">
    <property type="term" value="P:organic acid phosphorylation"/>
    <property type="evidence" value="ECO:0007669"/>
    <property type="project" value="UniProtKB-UniRule"/>
</dbReference>
<dbReference type="InterPro" id="IPR018193">
    <property type="entry name" value="Glyc_kinase_flavodox-like_fold"/>
</dbReference>
<evidence type="ECO:0000313" key="6">
    <source>
        <dbReference type="Proteomes" id="UP000677016"/>
    </source>
</evidence>
<dbReference type="Proteomes" id="UP000677016">
    <property type="component" value="Unassembled WGS sequence"/>
</dbReference>
<protein>
    <submittedName>
        <fullName evidence="5">Glycerate kinase</fullName>
    </submittedName>
</protein>
<accession>A0A941DB31</accession>
<dbReference type="AlphaFoldDB" id="A0A941DB31"/>
<comment type="similarity">
    <text evidence="1 4">Belongs to the glycerate kinase type-1 family.</text>
</comment>
<evidence type="ECO:0000256" key="4">
    <source>
        <dbReference type="PIRNR" id="PIRNR006078"/>
    </source>
</evidence>
<evidence type="ECO:0000256" key="3">
    <source>
        <dbReference type="ARBA" id="ARBA00022777"/>
    </source>
</evidence>
<keyword evidence="6" id="KW-1185">Reference proteome</keyword>
<dbReference type="Gene3D" id="3.90.1510.10">
    <property type="entry name" value="Glycerate kinase, domain 2"/>
    <property type="match status" value="1"/>
</dbReference>
<evidence type="ECO:0000313" key="5">
    <source>
        <dbReference type="EMBL" id="MBR7744826.1"/>
    </source>
</evidence>
<gene>
    <name evidence="5" type="ORF">KC207_16135</name>
</gene>
<dbReference type="PIRSF" id="PIRSF006078">
    <property type="entry name" value="GlxK"/>
    <property type="match status" value="1"/>
</dbReference>
<dbReference type="PANTHER" id="PTHR21599:SF0">
    <property type="entry name" value="GLYCERATE KINASE"/>
    <property type="match status" value="1"/>
</dbReference>
<comment type="caution">
    <text evidence="5">The sequence shown here is derived from an EMBL/GenBank/DDBJ whole genome shotgun (WGS) entry which is preliminary data.</text>
</comment>
<keyword evidence="2 4" id="KW-0808">Transferase</keyword>
<organism evidence="5 6">
    <name type="scientific">Phycicoccus avicenniae</name>
    <dbReference type="NCBI Taxonomy" id="2828860"/>
    <lineage>
        <taxon>Bacteria</taxon>
        <taxon>Bacillati</taxon>
        <taxon>Actinomycetota</taxon>
        <taxon>Actinomycetes</taxon>
        <taxon>Micrococcales</taxon>
        <taxon>Intrasporangiaceae</taxon>
        <taxon>Phycicoccus</taxon>
    </lineage>
</organism>
<dbReference type="EMBL" id="JAGSNF010000024">
    <property type="protein sequence ID" value="MBR7744826.1"/>
    <property type="molecule type" value="Genomic_DNA"/>
</dbReference>
<evidence type="ECO:0000256" key="2">
    <source>
        <dbReference type="ARBA" id="ARBA00022679"/>
    </source>
</evidence>
<reference evidence="5" key="1">
    <citation type="submission" date="2021-04" db="EMBL/GenBank/DDBJ databases">
        <title>Phycicoccus avicenniae sp. nov., a novel endophytic actinomycetes isolated from branch of Avicennia mariana.</title>
        <authorList>
            <person name="Tuo L."/>
        </authorList>
    </citation>
    <scope>NUCLEOTIDE SEQUENCE</scope>
    <source>
        <strain evidence="5">BSK3Z-2</strain>
    </source>
</reference>
<dbReference type="InterPro" id="IPR004381">
    <property type="entry name" value="Glycerate_kinase"/>
</dbReference>
<dbReference type="Pfam" id="PF02595">
    <property type="entry name" value="Gly_kinase"/>
    <property type="match status" value="1"/>
</dbReference>
<keyword evidence="3 4" id="KW-0418">Kinase</keyword>